<organism evidence="1 2">
    <name type="scientific">Muiribacterium halophilum</name>
    <dbReference type="NCBI Taxonomy" id="2053465"/>
    <lineage>
        <taxon>Bacteria</taxon>
        <taxon>Candidatus Muiribacteriota</taxon>
        <taxon>Candidatus Muiribacteriia</taxon>
        <taxon>Candidatus Muiribacteriales</taxon>
        <taxon>Candidatus Muiribacteriaceae</taxon>
        <taxon>Candidatus Muiribacterium</taxon>
    </lineage>
</organism>
<dbReference type="AlphaFoldDB" id="A0A2N5ZDI0"/>
<protein>
    <submittedName>
        <fullName evidence="1">Uncharacterized protein</fullName>
    </submittedName>
</protein>
<evidence type="ECO:0000313" key="1">
    <source>
        <dbReference type="EMBL" id="PLX16721.1"/>
    </source>
</evidence>
<name>A0A2N5ZDI0_MUIH1</name>
<sequence length="342" mass="40587">MNKKNLIYVLIILSIVIVLAGEANTEKDTLDYFQRRGFVKTSYILLQNETIRPIEKAQIISEICTRLFFYDQQTDIDAVRLYSLYKMVQKYRLEITTVDLIDVDGAIKKLKHIIDNSGSLNQGYKFDNKKGVSAYELEKRVLNKDIKEKKPLLKKYTPYEAWYYDLKGISYFQANMTLYRPSTDLSYVADDELMFSAAFGYYIKIDTAFELRRFYYSYYERRNYFGNTVSRYGTRVEPLSFTLKKDYFQGKVHKLYFGYGLTRMKTEHIAESNRREKVEDSYICPHILWGTDVYSRKKYALNFEMLYFINANGSMNVRGIDYNIKTDDVLMFFGMKFYFSDK</sequence>
<proteinExistence type="predicted"/>
<dbReference type="Proteomes" id="UP000234857">
    <property type="component" value="Unassembled WGS sequence"/>
</dbReference>
<reference evidence="1 2" key="1">
    <citation type="submission" date="2017-11" db="EMBL/GenBank/DDBJ databases">
        <title>Genome-resolved metagenomics identifies genetic mobility, metabolic interactions, and unexpected diversity in perchlorate-reducing communities.</title>
        <authorList>
            <person name="Barnum T.P."/>
            <person name="Figueroa I.A."/>
            <person name="Carlstrom C.I."/>
            <person name="Lucas L.N."/>
            <person name="Engelbrektson A.L."/>
            <person name="Coates J.D."/>
        </authorList>
    </citation>
    <scope>NUCLEOTIDE SEQUENCE [LARGE SCALE GENOMIC DNA]</scope>
    <source>
        <strain evidence="1">BM706</strain>
    </source>
</reference>
<evidence type="ECO:0000313" key="2">
    <source>
        <dbReference type="Proteomes" id="UP000234857"/>
    </source>
</evidence>
<accession>A0A2N5ZDI0</accession>
<dbReference type="EMBL" id="PKTG01000107">
    <property type="protein sequence ID" value="PLX16721.1"/>
    <property type="molecule type" value="Genomic_DNA"/>
</dbReference>
<gene>
    <name evidence="1" type="ORF">C0601_09600</name>
</gene>
<comment type="caution">
    <text evidence="1">The sequence shown here is derived from an EMBL/GenBank/DDBJ whole genome shotgun (WGS) entry which is preliminary data.</text>
</comment>